<dbReference type="PANTHER" id="PTHR11715">
    <property type="entry name" value="GLYCINE CLEAVAGE SYSTEM H PROTEIN"/>
    <property type="match status" value="1"/>
</dbReference>
<comment type="function">
    <text evidence="5">The H protein shuttles the methylamine group of glycine from the P protein to the T protein.</text>
</comment>
<dbReference type="NCBIfam" id="TIGR00527">
    <property type="entry name" value="gcvH"/>
    <property type="match status" value="1"/>
</dbReference>
<sequence>MASIARCLRSARPSGFSLVKSSPIAARVRPFSVSATVLEKRYTKEHEWVDLSADKKTAVIGISEYAAAALGDVVFVELPEVGKAVQAGDPVGAVESVKSAADINSPVSCKVTAVNTLLEEKPGTINQLPEDDSRGGGWVVKAKVDEAGATEFEALMTEEQYGEFTASSEGEDSH</sequence>
<comment type="cofactor">
    <cofactor evidence="5">
        <name>(R)-lipoate</name>
        <dbReference type="ChEBI" id="CHEBI:83088"/>
    </cofactor>
    <text evidence="5">Binds 1 lipoyl cofactor covalently.</text>
</comment>
<reference evidence="7" key="1">
    <citation type="journal article" date="2023" name="Mol. Phylogenet. Evol.">
        <title>Genome-scale phylogeny and comparative genomics of the fungal order Sordariales.</title>
        <authorList>
            <person name="Hensen N."/>
            <person name="Bonometti L."/>
            <person name="Westerberg I."/>
            <person name="Brannstrom I.O."/>
            <person name="Guillou S."/>
            <person name="Cros-Aarteil S."/>
            <person name="Calhoun S."/>
            <person name="Haridas S."/>
            <person name="Kuo A."/>
            <person name="Mondo S."/>
            <person name="Pangilinan J."/>
            <person name="Riley R."/>
            <person name="LaButti K."/>
            <person name="Andreopoulos B."/>
            <person name="Lipzen A."/>
            <person name="Chen C."/>
            <person name="Yan M."/>
            <person name="Daum C."/>
            <person name="Ng V."/>
            <person name="Clum A."/>
            <person name="Steindorff A."/>
            <person name="Ohm R.A."/>
            <person name="Martin F."/>
            <person name="Silar P."/>
            <person name="Natvig D.O."/>
            <person name="Lalanne C."/>
            <person name="Gautier V."/>
            <person name="Ament-Velasquez S.L."/>
            <person name="Kruys A."/>
            <person name="Hutchinson M.I."/>
            <person name="Powell A.J."/>
            <person name="Barry K."/>
            <person name="Miller A.N."/>
            <person name="Grigoriev I.V."/>
            <person name="Debuchy R."/>
            <person name="Gladieux P."/>
            <person name="Hiltunen Thoren M."/>
            <person name="Johannesson H."/>
        </authorList>
    </citation>
    <scope>NUCLEOTIDE SEQUENCE</scope>
    <source>
        <strain evidence="7">CBS 118394</strain>
    </source>
</reference>
<feature type="modified residue" description="N6-lipoyllysine" evidence="4">
    <location>
        <position position="98"/>
    </location>
</feature>
<dbReference type="GO" id="GO:0009249">
    <property type="term" value="P:protein lipoylation"/>
    <property type="evidence" value="ECO:0007669"/>
    <property type="project" value="TreeGrafter"/>
</dbReference>
<evidence type="ECO:0000256" key="5">
    <source>
        <dbReference type="RuleBase" id="RU364055"/>
    </source>
</evidence>
<dbReference type="InterPro" id="IPR000089">
    <property type="entry name" value="Biotin_lipoyl"/>
</dbReference>
<evidence type="ECO:0000313" key="8">
    <source>
        <dbReference type="Proteomes" id="UP001283341"/>
    </source>
</evidence>
<evidence type="ECO:0000256" key="2">
    <source>
        <dbReference type="ARBA" id="ARBA00022823"/>
    </source>
</evidence>
<dbReference type="InterPro" id="IPR033753">
    <property type="entry name" value="GCV_H/Fam206"/>
</dbReference>
<dbReference type="GO" id="GO:0019464">
    <property type="term" value="P:glycine decarboxylation via glycine cleavage system"/>
    <property type="evidence" value="ECO:0007669"/>
    <property type="project" value="UniProtKB-UniRule"/>
</dbReference>
<dbReference type="Pfam" id="PF01597">
    <property type="entry name" value="GCV_H"/>
    <property type="match status" value="1"/>
</dbReference>
<gene>
    <name evidence="7" type="ORF">B0H66DRAFT_530577</name>
</gene>
<organism evidence="7 8">
    <name type="scientific">Apodospora peruviana</name>
    <dbReference type="NCBI Taxonomy" id="516989"/>
    <lineage>
        <taxon>Eukaryota</taxon>
        <taxon>Fungi</taxon>
        <taxon>Dikarya</taxon>
        <taxon>Ascomycota</taxon>
        <taxon>Pezizomycotina</taxon>
        <taxon>Sordariomycetes</taxon>
        <taxon>Sordariomycetidae</taxon>
        <taxon>Sordariales</taxon>
        <taxon>Lasiosphaeriaceae</taxon>
        <taxon>Apodospora</taxon>
    </lineage>
</organism>
<dbReference type="PROSITE" id="PS00189">
    <property type="entry name" value="LIPOYL"/>
    <property type="match status" value="1"/>
</dbReference>
<protein>
    <recommendedName>
        <fullName evidence="5">Glycine cleavage system H protein</fullName>
    </recommendedName>
</protein>
<dbReference type="InterPro" id="IPR011053">
    <property type="entry name" value="Single_hybrid_motif"/>
</dbReference>
<dbReference type="EMBL" id="JAUEDM010000002">
    <property type="protein sequence ID" value="KAK3326578.1"/>
    <property type="molecule type" value="Genomic_DNA"/>
</dbReference>
<evidence type="ECO:0000313" key="7">
    <source>
        <dbReference type="EMBL" id="KAK3326578.1"/>
    </source>
</evidence>
<dbReference type="CDD" id="cd06848">
    <property type="entry name" value="GCS_H"/>
    <property type="match status" value="1"/>
</dbReference>
<evidence type="ECO:0000256" key="1">
    <source>
        <dbReference type="ARBA" id="ARBA00009249"/>
    </source>
</evidence>
<proteinExistence type="inferred from homology"/>
<keyword evidence="5" id="KW-0496">Mitochondrion</keyword>
<dbReference type="SUPFAM" id="SSF51230">
    <property type="entry name" value="Single hybrid motif"/>
    <property type="match status" value="1"/>
</dbReference>
<evidence type="ECO:0000256" key="3">
    <source>
        <dbReference type="ARBA" id="ARBA00022946"/>
    </source>
</evidence>
<evidence type="ECO:0000259" key="6">
    <source>
        <dbReference type="PROSITE" id="PS50968"/>
    </source>
</evidence>
<accession>A0AAE0IK08</accession>
<keyword evidence="8" id="KW-1185">Reference proteome</keyword>
<feature type="domain" description="Lipoyl-binding" evidence="6">
    <location>
        <begin position="57"/>
        <end position="143"/>
    </location>
</feature>
<dbReference type="GO" id="GO:0005960">
    <property type="term" value="C:glycine cleavage complex"/>
    <property type="evidence" value="ECO:0007669"/>
    <property type="project" value="UniProtKB-UniRule"/>
</dbReference>
<dbReference type="GO" id="GO:0005739">
    <property type="term" value="C:mitochondrion"/>
    <property type="evidence" value="ECO:0007669"/>
    <property type="project" value="UniProtKB-SubCell"/>
</dbReference>
<comment type="subunit">
    <text evidence="5">The glycine cleavage system is composed of four proteins: P, T, L and H.</text>
</comment>
<dbReference type="Gene3D" id="2.40.50.100">
    <property type="match status" value="1"/>
</dbReference>
<reference evidence="7" key="2">
    <citation type="submission" date="2023-06" db="EMBL/GenBank/DDBJ databases">
        <authorList>
            <consortium name="Lawrence Berkeley National Laboratory"/>
            <person name="Haridas S."/>
            <person name="Hensen N."/>
            <person name="Bonometti L."/>
            <person name="Westerberg I."/>
            <person name="Brannstrom I.O."/>
            <person name="Guillou S."/>
            <person name="Cros-Aarteil S."/>
            <person name="Calhoun S."/>
            <person name="Kuo A."/>
            <person name="Mondo S."/>
            <person name="Pangilinan J."/>
            <person name="Riley R."/>
            <person name="Labutti K."/>
            <person name="Andreopoulos B."/>
            <person name="Lipzen A."/>
            <person name="Chen C."/>
            <person name="Yanf M."/>
            <person name="Daum C."/>
            <person name="Ng V."/>
            <person name="Clum A."/>
            <person name="Steindorff A."/>
            <person name="Ohm R."/>
            <person name="Martin F."/>
            <person name="Silar P."/>
            <person name="Natvig D."/>
            <person name="Lalanne C."/>
            <person name="Gautier V."/>
            <person name="Ament-Velasquez S.L."/>
            <person name="Kruys A."/>
            <person name="Hutchinson M.I."/>
            <person name="Powell A.J."/>
            <person name="Barry K."/>
            <person name="Miller A.N."/>
            <person name="Grigoriev I.V."/>
            <person name="Debuchy R."/>
            <person name="Gladieux P."/>
            <person name="Thoren M.H."/>
            <person name="Johannesson H."/>
        </authorList>
    </citation>
    <scope>NUCLEOTIDE SEQUENCE</scope>
    <source>
        <strain evidence="7">CBS 118394</strain>
    </source>
</reference>
<dbReference type="PANTHER" id="PTHR11715:SF3">
    <property type="entry name" value="GLYCINE CLEAVAGE SYSTEM H PROTEIN-RELATED"/>
    <property type="match status" value="1"/>
</dbReference>
<dbReference type="InterPro" id="IPR002930">
    <property type="entry name" value="GCV_H"/>
</dbReference>
<comment type="subcellular location">
    <subcellularLocation>
        <location evidence="5">Mitochondrion</location>
    </subcellularLocation>
</comment>
<dbReference type="HAMAP" id="MF_00272">
    <property type="entry name" value="GcvH"/>
    <property type="match status" value="1"/>
</dbReference>
<keyword evidence="3 5" id="KW-0809">Transit peptide</keyword>
<dbReference type="InterPro" id="IPR003016">
    <property type="entry name" value="2-oxoA_DH_lipoyl-BS"/>
</dbReference>
<name>A0AAE0IK08_9PEZI</name>
<evidence type="ECO:0000256" key="4">
    <source>
        <dbReference type="PIRSR" id="PIRSR617453-50"/>
    </source>
</evidence>
<comment type="caution">
    <text evidence="7">The sequence shown here is derived from an EMBL/GenBank/DDBJ whole genome shotgun (WGS) entry which is preliminary data.</text>
</comment>
<dbReference type="NCBIfam" id="NF002270">
    <property type="entry name" value="PRK01202.1"/>
    <property type="match status" value="1"/>
</dbReference>
<dbReference type="PROSITE" id="PS50968">
    <property type="entry name" value="BIOTINYL_LIPOYL"/>
    <property type="match status" value="1"/>
</dbReference>
<keyword evidence="2 4" id="KW-0450">Lipoyl</keyword>
<dbReference type="InterPro" id="IPR017453">
    <property type="entry name" value="GCV_H_sub"/>
</dbReference>
<comment type="similarity">
    <text evidence="1 5">Belongs to the GcvH family.</text>
</comment>
<dbReference type="AlphaFoldDB" id="A0AAE0IK08"/>
<dbReference type="Proteomes" id="UP001283341">
    <property type="component" value="Unassembled WGS sequence"/>
</dbReference>